<evidence type="ECO:0000313" key="2">
    <source>
        <dbReference type="EMBL" id="KAB0636599.1"/>
    </source>
</evidence>
<protein>
    <submittedName>
        <fullName evidence="2">Uncharacterized protein</fullName>
    </submittedName>
</protein>
<dbReference type="OrthoDB" id="8878740at2"/>
<proteinExistence type="predicted"/>
<accession>A0A6H9SVW5</accession>
<reference evidence="2 4" key="1">
    <citation type="submission" date="2019-09" db="EMBL/GenBank/DDBJ databases">
        <title>Draft genome sequences of 48 bacterial type strains from the CCUG.</title>
        <authorList>
            <person name="Tunovic T."/>
            <person name="Pineiro-Iglesias B."/>
            <person name="Unosson C."/>
            <person name="Inganas E."/>
            <person name="Ohlen M."/>
            <person name="Cardew S."/>
            <person name="Jensie-Markopoulos S."/>
            <person name="Salva-Serra F."/>
            <person name="Jaen-Luchoro D."/>
            <person name="Karlsson R."/>
            <person name="Svensson-Stadler L."/>
            <person name="Chun J."/>
            <person name="Moore E."/>
        </authorList>
    </citation>
    <scope>NUCLEOTIDE SEQUENCE [LARGE SCALE GENOMIC DNA]</scope>
    <source>
        <strain evidence="2 4">CCUG 54555</strain>
    </source>
</reference>
<evidence type="ECO:0000313" key="3">
    <source>
        <dbReference type="EMBL" id="VWB99537.1"/>
    </source>
</evidence>
<dbReference type="EMBL" id="CABVPL010000043">
    <property type="protein sequence ID" value="VWB99537.1"/>
    <property type="molecule type" value="Genomic_DNA"/>
</dbReference>
<dbReference type="AlphaFoldDB" id="A0A6H9SVW5"/>
<dbReference type="Proteomes" id="UP000494222">
    <property type="component" value="Unassembled WGS sequence"/>
</dbReference>
<evidence type="ECO:0000313" key="4">
    <source>
        <dbReference type="Proteomes" id="UP000430232"/>
    </source>
</evidence>
<keyword evidence="4" id="KW-1185">Reference proteome</keyword>
<dbReference type="InterPro" id="IPR036280">
    <property type="entry name" value="Multihaem_cyt_sf"/>
</dbReference>
<sequence>MTIRICVAALAALFAAQVAPVALAADDGDASLHAYAQQCVDEIGEIPAFDCNAGTDVPITVNGRVPARYAPHMTCDRPALLPYDAPTSGQCTPYSKILDLSHGDTQISAFCRRKQIRANRSPYYDEVDIVLHHAGNGKTCWFHAEKSGTAGMNAARVPPPNETTPPPGHPSAAAFWWKPAATATKRCVSCHDASPVMYGPWIGQVWNKVPTDPWGKYVNLGADFASWTSHAISTPGNTCIGCHRIGDQNSCKIYVPLAAGMLPPPAGSNARASRYPLTHWMPIDNNRSLPEWTVANAKSVSDLLECCSARGRNDPKCSFTPAAQAGEAVQTVK</sequence>
<dbReference type="SUPFAM" id="SSF48695">
    <property type="entry name" value="Multiheme cytochromes"/>
    <property type="match status" value="1"/>
</dbReference>
<dbReference type="Proteomes" id="UP000430232">
    <property type="component" value="Unassembled WGS sequence"/>
</dbReference>
<reference evidence="3 5" key="2">
    <citation type="submission" date="2019-09" db="EMBL/GenBank/DDBJ databases">
        <authorList>
            <person name="Depoorter E."/>
        </authorList>
    </citation>
    <scope>NUCLEOTIDE SEQUENCE [LARGE SCALE GENOMIC DNA]</scope>
    <source>
        <strain evidence="3">LMG 24064</strain>
    </source>
</reference>
<evidence type="ECO:0000256" key="1">
    <source>
        <dbReference type="SAM" id="SignalP"/>
    </source>
</evidence>
<dbReference type="GeneID" id="99792025"/>
<feature type="signal peptide" evidence="1">
    <location>
        <begin position="1"/>
        <end position="24"/>
    </location>
</feature>
<keyword evidence="1" id="KW-0732">Signal</keyword>
<gene>
    <name evidence="3" type="ORF">BLA24064_04743</name>
    <name evidence="2" type="ORF">F7R21_22540</name>
</gene>
<name>A0A6H9SVW5_9BURK</name>
<dbReference type="EMBL" id="VZOJ01000071">
    <property type="protein sequence ID" value="KAB0636599.1"/>
    <property type="molecule type" value="Genomic_DNA"/>
</dbReference>
<dbReference type="RefSeq" id="WP_151066319.1">
    <property type="nucleotide sequence ID" value="NZ_CABVPL010000043.1"/>
</dbReference>
<evidence type="ECO:0000313" key="5">
    <source>
        <dbReference type="Proteomes" id="UP000494222"/>
    </source>
</evidence>
<feature type="chain" id="PRO_5044632810" evidence="1">
    <location>
        <begin position="25"/>
        <end position="333"/>
    </location>
</feature>
<organism evidence="2 4">
    <name type="scientific">Burkholderia latens</name>
    <dbReference type="NCBI Taxonomy" id="488446"/>
    <lineage>
        <taxon>Bacteria</taxon>
        <taxon>Pseudomonadati</taxon>
        <taxon>Pseudomonadota</taxon>
        <taxon>Betaproteobacteria</taxon>
        <taxon>Burkholderiales</taxon>
        <taxon>Burkholderiaceae</taxon>
        <taxon>Burkholderia</taxon>
        <taxon>Burkholderia cepacia complex</taxon>
    </lineage>
</organism>